<evidence type="ECO:0008006" key="3">
    <source>
        <dbReference type="Google" id="ProtNLM"/>
    </source>
</evidence>
<protein>
    <recommendedName>
        <fullName evidence="3">DUF3261 domain-containing protein</fullName>
    </recommendedName>
</protein>
<dbReference type="Pfam" id="PF11659">
    <property type="entry name" value="DUF3261"/>
    <property type="match status" value="1"/>
</dbReference>
<sequence>MGAEKGQMLRCHCKNIVSRMTPKACRARTLGFALTAGVLLNLIACQQAQTIQGLPSMAQLQQSHTLQQNPSVQPLEKSQNQQYEVELFWKEQSISFLLLSNLVSSTMQNGASHQPKTYQQVIGMTVTGQVLFELHYDGKKVDVVQSIDAMKRIPFDYLYRDMVWATLSEDVLKTTLKNTPYTAQSKQMAHHVTRVILQNNQQVYQAQYNADGSIEVKNLNVPYKMLLSPIQDDFLQAD</sequence>
<evidence type="ECO:0000313" key="2">
    <source>
        <dbReference type="Proteomes" id="UP000242317"/>
    </source>
</evidence>
<dbReference type="AlphaFoldDB" id="A0A1G6M4B5"/>
<keyword evidence="2" id="KW-1185">Reference proteome</keyword>
<gene>
    <name evidence="1" type="ORF">SAMN05421749_10648</name>
</gene>
<dbReference type="InterPro" id="IPR021675">
    <property type="entry name" value="DUF3261"/>
</dbReference>
<reference evidence="2" key="1">
    <citation type="submission" date="2016-09" db="EMBL/GenBank/DDBJ databases">
        <authorList>
            <person name="Varghese N."/>
            <person name="Submissions S."/>
        </authorList>
    </citation>
    <scope>NUCLEOTIDE SEQUENCE [LARGE SCALE GENOMIC DNA]</scope>
    <source>
        <strain evidence="2">ANC 3699</strain>
    </source>
</reference>
<accession>A0A1G6M4B5</accession>
<evidence type="ECO:0000313" key="1">
    <source>
        <dbReference type="EMBL" id="SDC49796.1"/>
    </source>
</evidence>
<dbReference type="Proteomes" id="UP000242317">
    <property type="component" value="Unassembled WGS sequence"/>
</dbReference>
<dbReference type="EMBL" id="FMYK01000006">
    <property type="protein sequence ID" value="SDC49796.1"/>
    <property type="molecule type" value="Genomic_DNA"/>
</dbReference>
<dbReference type="RefSeq" id="WP_092620174.1">
    <property type="nucleotide sequence ID" value="NZ_FMYK01000006.1"/>
</dbReference>
<organism evidence="1 2">
    <name type="scientific">Acinetobacter marinus</name>
    <dbReference type="NCBI Taxonomy" id="281375"/>
    <lineage>
        <taxon>Bacteria</taxon>
        <taxon>Pseudomonadati</taxon>
        <taxon>Pseudomonadota</taxon>
        <taxon>Gammaproteobacteria</taxon>
        <taxon>Moraxellales</taxon>
        <taxon>Moraxellaceae</taxon>
        <taxon>Acinetobacter</taxon>
    </lineage>
</organism>
<proteinExistence type="predicted"/>
<dbReference type="OrthoDB" id="6708426at2"/>
<name>A0A1G6M4B5_9GAMM</name>